<proteinExistence type="predicted"/>
<sequence>MVKRVAVVLSGCGVYDGTEVHEASAVLVHLSRAGAEVKMFAPNVDQMHVVNHCEGKPTAEKRNVLQESARIARGDVSDLIKLDVTAFNALVIPGGFGVAKNLSDWAVKGKDFQVMPQVEKVIKGFHAAGKPLALCCISPVLAARALPGCEITVGHDVECKSWPHAQTATALKELGCKHVNKGVGEVHIDVKNKLVTTSAFMCNASVHEVFDGLGVMVTELLKMA</sequence>
<dbReference type="SUPFAM" id="SSF52317">
    <property type="entry name" value="Class I glutamine amidotransferase-like"/>
    <property type="match status" value="1"/>
</dbReference>
<protein>
    <recommendedName>
        <fullName evidence="3">DJ-1/PfpI domain-containing protein</fullName>
    </recommendedName>
</protein>
<evidence type="ECO:0000313" key="2">
    <source>
        <dbReference type="Proteomes" id="UP000265140"/>
    </source>
</evidence>
<dbReference type="OMA" id="APIHKVY"/>
<name>A0A3P8XJB0_ESOLU</name>
<dbReference type="GeneID" id="105009219"/>
<dbReference type="InterPro" id="IPR029062">
    <property type="entry name" value="Class_I_gatase-like"/>
</dbReference>
<dbReference type="Ensembl" id="ENSELUT00000013514.3">
    <property type="protein sequence ID" value="ENSELUP00000003734.2"/>
    <property type="gene ID" value="ENSELUG00000004946.3"/>
</dbReference>
<dbReference type="RefSeq" id="XP_034147557.1">
    <property type="nucleotide sequence ID" value="XM_034291666.1"/>
</dbReference>
<dbReference type="CDD" id="cd03133">
    <property type="entry name" value="GATase1_ES1"/>
    <property type="match status" value="1"/>
</dbReference>
<dbReference type="InParanoid" id="A0A3P8XJB0"/>
<dbReference type="AlphaFoldDB" id="A0A3P8XJB0"/>
<dbReference type="STRING" id="8010.ENSELUP00000003734"/>
<dbReference type="PANTHER" id="PTHR10224">
    <property type="entry name" value="ES1 PROTEIN HOMOLOG, MITOCHONDRIAL"/>
    <property type="match status" value="1"/>
</dbReference>
<reference evidence="1" key="3">
    <citation type="submission" date="2025-08" db="UniProtKB">
        <authorList>
            <consortium name="Ensembl"/>
        </authorList>
    </citation>
    <scope>IDENTIFICATION</scope>
</reference>
<dbReference type="GeneTree" id="ENSGT00390000003706"/>
<reference evidence="2" key="1">
    <citation type="journal article" date="2014" name="PLoS ONE">
        <title>The genome and linkage map of the northern pike (Esox lucius): conserved synteny revealed between the salmonid sister group and the Neoteleostei.</title>
        <authorList>
            <person name="Rondeau E.B."/>
            <person name="Minkley D.R."/>
            <person name="Leong J.S."/>
            <person name="Messmer A.M."/>
            <person name="Jantzen J.R."/>
            <person name="von Schalburg K.R."/>
            <person name="Lemon C."/>
            <person name="Bird N.H."/>
            <person name="Koop B.F."/>
        </authorList>
    </citation>
    <scope>NUCLEOTIDE SEQUENCE</scope>
</reference>
<dbReference type="Bgee" id="ENSELUG00000004946">
    <property type="expression patterns" value="Expressed in pharyngeal gill and 14 other cell types or tissues"/>
</dbReference>
<organism evidence="1 2">
    <name type="scientific">Esox lucius</name>
    <name type="common">Northern pike</name>
    <dbReference type="NCBI Taxonomy" id="8010"/>
    <lineage>
        <taxon>Eukaryota</taxon>
        <taxon>Metazoa</taxon>
        <taxon>Chordata</taxon>
        <taxon>Craniata</taxon>
        <taxon>Vertebrata</taxon>
        <taxon>Euteleostomi</taxon>
        <taxon>Actinopterygii</taxon>
        <taxon>Neopterygii</taxon>
        <taxon>Teleostei</taxon>
        <taxon>Protacanthopterygii</taxon>
        <taxon>Esociformes</taxon>
        <taxon>Esocidae</taxon>
        <taxon>Esox</taxon>
    </lineage>
</organism>
<evidence type="ECO:0008006" key="3">
    <source>
        <dbReference type="Google" id="ProtNLM"/>
    </source>
</evidence>
<reference evidence="1" key="4">
    <citation type="submission" date="2025-09" db="UniProtKB">
        <authorList>
            <consortium name="Ensembl"/>
        </authorList>
    </citation>
    <scope>IDENTIFICATION</scope>
</reference>
<dbReference type="OrthoDB" id="543156at2759"/>
<dbReference type="PANTHER" id="PTHR10224:SF11">
    <property type="entry name" value="ES1 PROTEIN HOMOLOG, MITOCHONDRIAL"/>
    <property type="match status" value="1"/>
</dbReference>
<reference evidence="1" key="2">
    <citation type="submission" date="2020-02" db="EMBL/GenBank/DDBJ databases">
        <title>Esox lucius (northern pike) genome, fEsoLuc1, primary haplotype.</title>
        <authorList>
            <person name="Myers G."/>
            <person name="Karagic N."/>
            <person name="Meyer A."/>
            <person name="Pippel M."/>
            <person name="Reichard M."/>
            <person name="Winkler S."/>
            <person name="Tracey A."/>
            <person name="Sims Y."/>
            <person name="Howe K."/>
            <person name="Rhie A."/>
            <person name="Formenti G."/>
            <person name="Durbin R."/>
            <person name="Fedrigo O."/>
            <person name="Jarvis E.D."/>
        </authorList>
    </citation>
    <scope>NUCLEOTIDE SEQUENCE [LARGE SCALE GENOMIC DNA]</scope>
</reference>
<dbReference type="RefSeq" id="XP_034147556.1">
    <property type="nucleotide sequence ID" value="XM_034291665.1"/>
</dbReference>
<dbReference type="Gene3D" id="3.40.50.880">
    <property type="match status" value="1"/>
</dbReference>
<evidence type="ECO:0000313" key="1">
    <source>
        <dbReference type="Ensembl" id="ENSELUP00000003734.2"/>
    </source>
</evidence>
<dbReference type="Proteomes" id="UP000265140">
    <property type="component" value="Chromosome 4"/>
</dbReference>
<keyword evidence="2" id="KW-1185">Reference proteome</keyword>
<dbReference type="NCBIfam" id="NF008747">
    <property type="entry name" value="PRK11780.1"/>
    <property type="match status" value="1"/>
</dbReference>
<accession>A0A3P8XJB0</accession>